<proteinExistence type="predicted"/>
<gene>
    <name evidence="5" type="ORF">GFD25_07685</name>
</gene>
<name>A0A6N9Z6X8_9BIFI</name>
<evidence type="ECO:0000259" key="4">
    <source>
        <dbReference type="PROSITE" id="PS50956"/>
    </source>
</evidence>
<keyword evidence="2" id="KW-0238">DNA-binding</keyword>
<dbReference type="PROSITE" id="PS50956">
    <property type="entry name" value="HTH_ASNC_2"/>
    <property type="match status" value="1"/>
</dbReference>
<feature type="domain" description="HTH asnC-type" evidence="4">
    <location>
        <begin position="190"/>
        <end position="241"/>
    </location>
</feature>
<sequence>MDATIDIRRRDLEVVSALQFDGRMPMAALAERLGISVYAATESYRRLTSAGVMSVVPVVNPLSLSDYCQVIVGLRINGERGEAIARLKSMPQVTYVVRALGDADIIAEAVVYTSAAMDRFLKSDLRRLPGLERMQVFSCAKLILDDHNVSVVNRMLKACGGRAMLGKRDANVGADVPVTVLGERMAETFNALQEDGRASYASIGASLGVTHAAVRGRVKRLEDAGVMRVMATVSPMRLGRFSQAFIGLAVRPPYELDVERLLGVDEVTYVMSGVGLGGADYLVEAIADDDDALWHAVDRSIRSLDGVTQIWWATTVGVEKESYWLEPPVEAARLAEG</sequence>
<dbReference type="SUPFAM" id="SSF46785">
    <property type="entry name" value="Winged helix' DNA-binding domain"/>
    <property type="match status" value="2"/>
</dbReference>
<keyword evidence="1" id="KW-0805">Transcription regulation</keyword>
<evidence type="ECO:0000256" key="1">
    <source>
        <dbReference type="ARBA" id="ARBA00023015"/>
    </source>
</evidence>
<keyword evidence="3" id="KW-0804">Transcription</keyword>
<dbReference type="Pfam" id="PF01037">
    <property type="entry name" value="AsnC_trans_reg"/>
    <property type="match status" value="1"/>
</dbReference>
<dbReference type="InterPro" id="IPR000485">
    <property type="entry name" value="AsnC-type_HTH_dom"/>
</dbReference>
<organism evidence="5 6">
    <name type="scientific">Bifidobacterium aerophilum</name>
    <dbReference type="NCBI Taxonomy" id="1798155"/>
    <lineage>
        <taxon>Bacteria</taxon>
        <taxon>Bacillati</taxon>
        <taxon>Actinomycetota</taxon>
        <taxon>Actinomycetes</taxon>
        <taxon>Bifidobacteriales</taxon>
        <taxon>Bifidobacteriaceae</taxon>
        <taxon>Bifidobacterium</taxon>
    </lineage>
</organism>
<dbReference type="InterPro" id="IPR019888">
    <property type="entry name" value="Tscrpt_reg_AsnC-like"/>
</dbReference>
<dbReference type="AlphaFoldDB" id="A0A6N9Z6X8"/>
<comment type="caution">
    <text evidence="5">The sequence shown here is derived from an EMBL/GenBank/DDBJ whole genome shotgun (WGS) entry which is preliminary data.</text>
</comment>
<dbReference type="SMART" id="SM00344">
    <property type="entry name" value="HTH_ASNC"/>
    <property type="match status" value="2"/>
</dbReference>
<dbReference type="PRINTS" id="PR00033">
    <property type="entry name" value="HTHASNC"/>
</dbReference>
<evidence type="ECO:0000313" key="6">
    <source>
        <dbReference type="Proteomes" id="UP000469194"/>
    </source>
</evidence>
<evidence type="ECO:0000256" key="2">
    <source>
        <dbReference type="ARBA" id="ARBA00023125"/>
    </source>
</evidence>
<dbReference type="Proteomes" id="UP000469194">
    <property type="component" value="Unassembled WGS sequence"/>
</dbReference>
<dbReference type="InterPro" id="IPR011008">
    <property type="entry name" value="Dimeric_a/b-barrel"/>
</dbReference>
<dbReference type="InterPro" id="IPR036390">
    <property type="entry name" value="WH_DNA-bd_sf"/>
</dbReference>
<dbReference type="Pfam" id="PF13412">
    <property type="entry name" value="HTH_24"/>
    <property type="match status" value="1"/>
</dbReference>
<accession>A0A6N9Z6X8</accession>
<dbReference type="SUPFAM" id="SSF54909">
    <property type="entry name" value="Dimeric alpha+beta barrel"/>
    <property type="match status" value="1"/>
</dbReference>
<dbReference type="EMBL" id="WHZW01000014">
    <property type="protein sequence ID" value="NEG89863.1"/>
    <property type="molecule type" value="Genomic_DNA"/>
</dbReference>
<reference evidence="5 6" key="1">
    <citation type="submission" date="2019-10" db="EMBL/GenBank/DDBJ databases">
        <title>Bifidobacterium from non-human primates.</title>
        <authorList>
            <person name="Modesto M."/>
        </authorList>
    </citation>
    <scope>NUCLEOTIDE SEQUENCE [LARGE SCALE GENOMIC DNA]</scope>
    <source>
        <strain evidence="5 6">TRE17</strain>
    </source>
</reference>
<dbReference type="PANTHER" id="PTHR30154">
    <property type="entry name" value="LEUCINE-RESPONSIVE REGULATORY PROTEIN"/>
    <property type="match status" value="1"/>
</dbReference>
<dbReference type="Gene3D" id="1.10.10.10">
    <property type="entry name" value="Winged helix-like DNA-binding domain superfamily/Winged helix DNA-binding domain"/>
    <property type="match status" value="2"/>
</dbReference>
<keyword evidence="6" id="KW-1185">Reference proteome</keyword>
<dbReference type="Pfam" id="PF13404">
    <property type="entry name" value="HTH_AsnC-type"/>
    <property type="match status" value="1"/>
</dbReference>
<dbReference type="Gene3D" id="3.30.70.920">
    <property type="match status" value="2"/>
</dbReference>
<dbReference type="PANTHER" id="PTHR30154:SF34">
    <property type="entry name" value="TRANSCRIPTIONAL REGULATOR AZLB"/>
    <property type="match status" value="1"/>
</dbReference>
<evidence type="ECO:0000256" key="3">
    <source>
        <dbReference type="ARBA" id="ARBA00023163"/>
    </source>
</evidence>
<evidence type="ECO:0000313" key="5">
    <source>
        <dbReference type="EMBL" id="NEG89863.1"/>
    </source>
</evidence>
<dbReference type="GO" id="GO:0005829">
    <property type="term" value="C:cytosol"/>
    <property type="evidence" value="ECO:0007669"/>
    <property type="project" value="TreeGrafter"/>
</dbReference>
<dbReference type="GO" id="GO:0043565">
    <property type="term" value="F:sequence-specific DNA binding"/>
    <property type="evidence" value="ECO:0007669"/>
    <property type="project" value="InterPro"/>
</dbReference>
<protein>
    <submittedName>
        <fullName evidence="5">AsnC family transcriptional regulator</fullName>
    </submittedName>
</protein>
<dbReference type="InterPro" id="IPR036388">
    <property type="entry name" value="WH-like_DNA-bd_sf"/>
</dbReference>
<dbReference type="InterPro" id="IPR019887">
    <property type="entry name" value="Tscrpt_reg_AsnC/Lrp_C"/>
</dbReference>
<dbReference type="GO" id="GO:0043200">
    <property type="term" value="P:response to amino acid"/>
    <property type="evidence" value="ECO:0007669"/>
    <property type="project" value="TreeGrafter"/>
</dbReference>